<name>A0A5C5ZL87_9BACT</name>
<keyword evidence="2" id="KW-0604">Photosystem II</keyword>
<evidence type="ECO:0000313" key="6">
    <source>
        <dbReference type="Proteomes" id="UP000315440"/>
    </source>
</evidence>
<dbReference type="InterPro" id="IPR036278">
    <property type="entry name" value="Sialidase_sf"/>
</dbReference>
<dbReference type="AlphaFoldDB" id="A0A5C5ZL87"/>
<organism evidence="5 6">
    <name type="scientific">Pseudobythopirellula maris</name>
    <dbReference type="NCBI Taxonomy" id="2527991"/>
    <lineage>
        <taxon>Bacteria</taxon>
        <taxon>Pseudomonadati</taxon>
        <taxon>Planctomycetota</taxon>
        <taxon>Planctomycetia</taxon>
        <taxon>Pirellulales</taxon>
        <taxon>Lacipirellulaceae</taxon>
        <taxon>Pseudobythopirellula</taxon>
    </lineage>
</organism>
<dbReference type="Proteomes" id="UP000315440">
    <property type="component" value="Unassembled WGS sequence"/>
</dbReference>
<dbReference type="Gene3D" id="3.40.50.10320">
    <property type="entry name" value="LmbE-like"/>
    <property type="match status" value="1"/>
</dbReference>
<comment type="caution">
    <text evidence="5">The sequence shown here is derived from an EMBL/GenBank/DDBJ whole genome shotgun (WGS) entry which is preliminary data.</text>
</comment>
<dbReference type="InterPro" id="IPR014767">
    <property type="entry name" value="DAD_dom"/>
</dbReference>
<dbReference type="PANTHER" id="PTHR47199:SF2">
    <property type="entry name" value="PHOTOSYSTEM II STABILITY_ASSEMBLY FACTOR HCF136, CHLOROPLASTIC"/>
    <property type="match status" value="1"/>
</dbReference>
<dbReference type="EMBL" id="SJPQ01000002">
    <property type="protein sequence ID" value="TWT88159.1"/>
    <property type="molecule type" value="Genomic_DNA"/>
</dbReference>
<keyword evidence="6" id="KW-1185">Reference proteome</keyword>
<dbReference type="PANTHER" id="PTHR47199">
    <property type="entry name" value="PHOTOSYSTEM II STABILITY/ASSEMBLY FACTOR HCF136, CHLOROPLASTIC"/>
    <property type="match status" value="1"/>
</dbReference>
<dbReference type="SUPFAM" id="SSF49344">
    <property type="entry name" value="CBD9-like"/>
    <property type="match status" value="1"/>
</dbReference>
<feature type="domain" description="DAD" evidence="4">
    <location>
        <begin position="506"/>
        <end position="541"/>
    </location>
</feature>
<dbReference type="PROSITE" id="PS51231">
    <property type="entry name" value="DAD"/>
    <property type="match status" value="1"/>
</dbReference>
<protein>
    <submittedName>
        <fullName evidence="5">Ycf48-like protein</fullName>
    </submittedName>
</protein>
<dbReference type="Gene3D" id="2.60.40.1190">
    <property type="match status" value="1"/>
</dbReference>
<evidence type="ECO:0000256" key="1">
    <source>
        <dbReference type="ARBA" id="ARBA00022531"/>
    </source>
</evidence>
<dbReference type="InterPro" id="IPR015943">
    <property type="entry name" value="WD40/YVTN_repeat-like_dom_sf"/>
</dbReference>
<dbReference type="Gene3D" id="2.130.10.10">
    <property type="entry name" value="YVTN repeat-like/Quinoprotein amine dehydrogenase"/>
    <property type="match status" value="2"/>
</dbReference>
<dbReference type="Pfam" id="PF14870">
    <property type="entry name" value="PSII_BNR"/>
    <property type="match status" value="1"/>
</dbReference>
<evidence type="ECO:0000259" key="4">
    <source>
        <dbReference type="PROSITE" id="PS51231"/>
    </source>
</evidence>
<dbReference type="SUPFAM" id="SSF50939">
    <property type="entry name" value="Sialidases"/>
    <property type="match status" value="1"/>
</dbReference>
<feature type="region of interest" description="Disordered" evidence="3">
    <location>
        <begin position="1"/>
        <end position="32"/>
    </location>
</feature>
<keyword evidence="1" id="KW-0602">Photosynthesis</keyword>
<evidence type="ECO:0000256" key="2">
    <source>
        <dbReference type="ARBA" id="ARBA00023276"/>
    </source>
</evidence>
<dbReference type="GO" id="GO:0015979">
    <property type="term" value="P:photosynthesis"/>
    <property type="evidence" value="ECO:0007669"/>
    <property type="project" value="UniProtKB-KW"/>
</dbReference>
<accession>A0A5C5ZL87</accession>
<reference evidence="5 6" key="1">
    <citation type="submission" date="2019-02" db="EMBL/GenBank/DDBJ databases">
        <title>Deep-cultivation of Planctomycetes and their phenomic and genomic characterization uncovers novel biology.</title>
        <authorList>
            <person name="Wiegand S."/>
            <person name="Jogler M."/>
            <person name="Boedeker C."/>
            <person name="Pinto D."/>
            <person name="Vollmers J."/>
            <person name="Rivas-Marin E."/>
            <person name="Kohn T."/>
            <person name="Peeters S.H."/>
            <person name="Heuer A."/>
            <person name="Rast P."/>
            <person name="Oberbeckmann S."/>
            <person name="Bunk B."/>
            <person name="Jeske O."/>
            <person name="Meyerdierks A."/>
            <person name="Storesund J.E."/>
            <person name="Kallscheuer N."/>
            <person name="Luecker S."/>
            <person name="Lage O.M."/>
            <person name="Pohl T."/>
            <person name="Merkel B.J."/>
            <person name="Hornburger P."/>
            <person name="Mueller R.-W."/>
            <person name="Bruemmer F."/>
            <person name="Labrenz M."/>
            <person name="Spormann A.M."/>
            <person name="Op Den Camp H."/>
            <person name="Overmann J."/>
            <person name="Amann R."/>
            <person name="Jetten M.S.M."/>
            <person name="Mascher T."/>
            <person name="Medema M.H."/>
            <person name="Devos D.P."/>
            <person name="Kaster A.-K."/>
            <person name="Ovreas L."/>
            <person name="Rohde M."/>
            <person name="Galperin M.Y."/>
            <person name="Jogler C."/>
        </authorList>
    </citation>
    <scope>NUCLEOTIDE SEQUENCE [LARGE SCALE GENOMIC DNA]</scope>
    <source>
        <strain evidence="5 6">Mal64</strain>
    </source>
</reference>
<dbReference type="InterPro" id="IPR024078">
    <property type="entry name" value="LmbE-like_dom_sf"/>
</dbReference>
<dbReference type="InterPro" id="IPR028203">
    <property type="entry name" value="PSII_CF48-like_dom"/>
</dbReference>
<dbReference type="GO" id="GO:0009523">
    <property type="term" value="C:photosystem II"/>
    <property type="evidence" value="ECO:0007669"/>
    <property type="project" value="UniProtKB-KW"/>
</dbReference>
<sequence length="1052" mass="111596">MPISPHDTDPTNNPPRPAQAGRPRDAASRRAASAAVLEQGRRGGRRVGACAVLLTLCLTPIHRPANGATPLAEALADDASLHDVAFVDDQHGWAVGAHGVVWATSNAGADWRRQPTPADCPLRGVSFVSPRRGWAVGGRSVPYAERTEGVVLATDDGGETWRRVSRDTLPRLRAVKFFDARRGLAVGAGGPVYPSGALRTEDGGQSWTSLSAEQTCDWRALDALSPEAALVAGPRGLTGRGAGGGLAVQHDPGESRGARALRITGPATAWAVGDGALVRTTRDAGRNWRSPASDPPAELARWFDWRALDAVGERLWAAGSPGSVVLHSPDGGRSWRLLPTGVSTPINAITFVDDQRGWAVGELGVILATRDGGQTWVVQRGAGRRAAIGVVAPSAAGLPVELIAANAAAEGYRTTVASPFAPAAPLAHGDTASRLDEAAARCAAAGASTGWRLPLEPTELVLPAEELLARLDRATDGKSREMLIEPLVAWIRAWRPEAVLIPEIGPEASSHSSGAVDLLVEAVQEAAAAAADPTQRRELAALGLPPWRVRSVLRIGPAEADASTRLGTGDFHAALGSSPALWARPAVGIIRPDYRGAQTQFGWTLVAGQPPHAARRGDVLAGAAVSPGGDARRPLATPADGQLDRLRRVAQKRRHLEGLLQRSQADPAWAGQVMALTGGLDAEGGAELLYQLADGYRQRGSHDLAADTFYLLARRYGDSPLTESALVWLVSYYSSAEFTHLQSLTMAQQQGDTRGPRETLANRGADAARLEAVDESPTDAADGRLGRAAALADYLARARPAVHAAPRLRFAVAAAQRSRGFGGEAERAMLLMSKQAVAEDWRRAADAERWLAEPKEIPPAKPTAQCRSTAKRPLLDGVLDEACWAAAETIALGDPQDAATGRLRVARDNDFLYFAIECPRLPGRQAPAAAGAPRARDEFLDNDDRVTLRLDTDRDYTTAFELTVDERGRTHDAVWGSPHWDPQWYVAAGGDDTSWRVEAATPIGELTGEEELLRAAWAVSAERHAPGHAPRAWTGAAAESRSPDAYGLLLFD</sequence>
<gene>
    <name evidence="5" type="ORF">Mal64_16360</name>
</gene>
<evidence type="ECO:0000256" key="3">
    <source>
        <dbReference type="SAM" id="MobiDB-lite"/>
    </source>
</evidence>
<evidence type="ECO:0000313" key="5">
    <source>
        <dbReference type="EMBL" id="TWT88159.1"/>
    </source>
</evidence>
<proteinExistence type="predicted"/>